<feature type="region of interest" description="Disordered" evidence="1">
    <location>
        <begin position="1"/>
        <end position="21"/>
    </location>
</feature>
<evidence type="ECO:0000313" key="3">
    <source>
        <dbReference type="Proteomes" id="UP000887116"/>
    </source>
</evidence>
<accession>A0A8X6ILC2</accession>
<dbReference type="Proteomes" id="UP000887116">
    <property type="component" value="Unassembled WGS sequence"/>
</dbReference>
<sequence length="104" mass="11616">MSHVSRRGGLEESPVGGVASRREALHIRCPEMRVLGRWGSWWCRVDRDACVVHFGKFPKSGNYWESGVCRTSSRGGQPGVGELGKWRAFQVQVARIELYGVSVL</sequence>
<gene>
    <name evidence="2" type="ORF">TNCT_598561</name>
</gene>
<protein>
    <submittedName>
        <fullName evidence="2">Uncharacterized protein</fullName>
    </submittedName>
</protein>
<dbReference type="EMBL" id="BMAO01032034">
    <property type="protein sequence ID" value="GFQ79275.1"/>
    <property type="molecule type" value="Genomic_DNA"/>
</dbReference>
<evidence type="ECO:0000256" key="1">
    <source>
        <dbReference type="SAM" id="MobiDB-lite"/>
    </source>
</evidence>
<evidence type="ECO:0000313" key="2">
    <source>
        <dbReference type="EMBL" id="GFQ79275.1"/>
    </source>
</evidence>
<reference evidence="2" key="1">
    <citation type="submission" date="2020-07" db="EMBL/GenBank/DDBJ databases">
        <title>Multicomponent nature underlies the extraordinary mechanical properties of spider dragline silk.</title>
        <authorList>
            <person name="Kono N."/>
            <person name="Nakamura H."/>
            <person name="Mori M."/>
            <person name="Yoshida Y."/>
            <person name="Ohtoshi R."/>
            <person name="Malay A.D."/>
            <person name="Moran D.A.P."/>
            <person name="Tomita M."/>
            <person name="Numata K."/>
            <person name="Arakawa K."/>
        </authorList>
    </citation>
    <scope>NUCLEOTIDE SEQUENCE</scope>
</reference>
<organism evidence="2 3">
    <name type="scientific">Trichonephila clavata</name>
    <name type="common">Joro spider</name>
    <name type="synonym">Nephila clavata</name>
    <dbReference type="NCBI Taxonomy" id="2740835"/>
    <lineage>
        <taxon>Eukaryota</taxon>
        <taxon>Metazoa</taxon>
        <taxon>Ecdysozoa</taxon>
        <taxon>Arthropoda</taxon>
        <taxon>Chelicerata</taxon>
        <taxon>Arachnida</taxon>
        <taxon>Araneae</taxon>
        <taxon>Araneomorphae</taxon>
        <taxon>Entelegynae</taxon>
        <taxon>Araneoidea</taxon>
        <taxon>Nephilidae</taxon>
        <taxon>Trichonephila</taxon>
    </lineage>
</organism>
<dbReference type="AlphaFoldDB" id="A0A8X6ILC2"/>
<name>A0A8X6ILC2_TRICU</name>
<comment type="caution">
    <text evidence="2">The sequence shown here is derived from an EMBL/GenBank/DDBJ whole genome shotgun (WGS) entry which is preliminary data.</text>
</comment>
<keyword evidence="3" id="KW-1185">Reference proteome</keyword>
<proteinExistence type="predicted"/>